<evidence type="ECO:0000256" key="4">
    <source>
        <dbReference type="ARBA" id="ARBA00022833"/>
    </source>
</evidence>
<feature type="domain" description="Alcohol dehydrogenase-like N-terminal" evidence="6">
    <location>
        <begin position="30"/>
        <end position="144"/>
    </location>
</feature>
<reference evidence="7 8" key="1">
    <citation type="submission" date="2017-08" db="EMBL/GenBank/DDBJ databases">
        <title>A Genome Sequence of Oceanimonas doudoroffii ATCC 27123T.</title>
        <authorList>
            <person name="Brennan M.A."/>
            <person name="Maclea K.S."/>
            <person name="Mcclelland W.D."/>
            <person name="Trachtenberg A.M."/>
        </authorList>
    </citation>
    <scope>NUCLEOTIDE SEQUENCE [LARGE SCALE GENOMIC DNA]</scope>
    <source>
        <strain evidence="7 8">ATCC 27123</strain>
    </source>
</reference>
<dbReference type="OrthoDB" id="9787435at2"/>
<evidence type="ECO:0000256" key="1">
    <source>
        <dbReference type="ARBA" id="ARBA00001947"/>
    </source>
</evidence>
<proteinExistence type="inferred from homology"/>
<evidence type="ECO:0000313" key="7">
    <source>
        <dbReference type="EMBL" id="OXY83190.1"/>
    </source>
</evidence>
<gene>
    <name evidence="7" type="ORF">B6S08_06750</name>
</gene>
<comment type="caution">
    <text evidence="7">The sequence shown here is derived from an EMBL/GenBank/DDBJ whole genome shotgun (WGS) entry which is preliminary data.</text>
</comment>
<dbReference type="Proteomes" id="UP000242757">
    <property type="component" value="Unassembled WGS sequence"/>
</dbReference>
<dbReference type="RefSeq" id="WP_094199965.1">
    <property type="nucleotide sequence ID" value="NZ_NBIM01000001.1"/>
</dbReference>
<sequence length="344" mass="36910">MEDKFVRTVRVCEDVNHFEICSIEKPKLKANSALVRMEAAFLPPYMEHLPGGGWPTPPRPFTPGQCAIGVVEAVDDRASQLKVGQRVYCDMYIESHGAKNEADHGFIGCFGVAEGAAKHLAEWPDGSFGEYICAPTECFTPVPEEVQATPEVLCRLGWFGTAYAGLERGGFKPGMTVAVNGASGLLGTSAAMMALALGAGEVQLFGRREPVLEEIQSISPRCKIGKCEDSRPIDLLIDCAGGDNTALTEQLIGRLRRFGNAVFIGALTAPLSIDASILMRNGNSLIGSFWFPRETAARVLSLVATGVLDLSLLRVETYSIDEIEDAVKASVENSGGLFHIALTS</sequence>
<dbReference type="EMBL" id="NBIM01000001">
    <property type="protein sequence ID" value="OXY83190.1"/>
    <property type="molecule type" value="Genomic_DNA"/>
</dbReference>
<evidence type="ECO:0000256" key="5">
    <source>
        <dbReference type="ARBA" id="ARBA00023002"/>
    </source>
</evidence>
<organism evidence="7 8">
    <name type="scientific">Oceanimonas doudoroffii</name>
    <dbReference type="NCBI Taxonomy" id="84158"/>
    <lineage>
        <taxon>Bacteria</taxon>
        <taxon>Pseudomonadati</taxon>
        <taxon>Pseudomonadota</taxon>
        <taxon>Gammaproteobacteria</taxon>
        <taxon>Aeromonadales</taxon>
        <taxon>Aeromonadaceae</taxon>
        <taxon>Oceanimonas</taxon>
    </lineage>
</organism>
<name>A0A233RIH4_9GAMM</name>
<dbReference type="Gene3D" id="3.40.50.720">
    <property type="entry name" value="NAD(P)-binding Rossmann-like Domain"/>
    <property type="match status" value="1"/>
</dbReference>
<protein>
    <recommendedName>
        <fullName evidence="6">Alcohol dehydrogenase-like N-terminal domain-containing protein</fullName>
    </recommendedName>
</protein>
<keyword evidence="5" id="KW-0560">Oxidoreductase</keyword>
<evidence type="ECO:0000259" key="6">
    <source>
        <dbReference type="Pfam" id="PF08240"/>
    </source>
</evidence>
<dbReference type="GO" id="GO:0016491">
    <property type="term" value="F:oxidoreductase activity"/>
    <property type="evidence" value="ECO:0007669"/>
    <property type="project" value="UniProtKB-KW"/>
</dbReference>
<evidence type="ECO:0000256" key="3">
    <source>
        <dbReference type="ARBA" id="ARBA00022723"/>
    </source>
</evidence>
<dbReference type="SUPFAM" id="SSF51735">
    <property type="entry name" value="NAD(P)-binding Rossmann-fold domains"/>
    <property type="match status" value="1"/>
</dbReference>
<dbReference type="PANTHER" id="PTHR43350:SF17">
    <property type="entry name" value="NAD-DEPENDENT ALCOHOL DEHYDROGENASE"/>
    <property type="match status" value="1"/>
</dbReference>
<dbReference type="GO" id="GO:0046872">
    <property type="term" value="F:metal ion binding"/>
    <property type="evidence" value="ECO:0007669"/>
    <property type="project" value="UniProtKB-KW"/>
</dbReference>
<dbReference type="Gene3D" id="3.90.180.10">
    <property type="entry name" value="Medium-chain alcohol dehydrogenases, catalytic domain"/>
    <property type="match status" value="1"/>
</dbReference>
<dbReference type="AlphaFoldDB" id="A0A233RIH4"/>
<dbReference type="PANTHER" id="PTHR43350">
    <property type="entry name" value="NAD-DEPENDENT ALCOHOL DEHYDROGENASE"/>
    <property type="match status" value="1"/>
</dbReference>
<dbReference type="InterPro" id="IPR011032">
    <property type="entry name" value="GroES-like_sf"/>
</dbReference>
<accession>A0A233RIH4</accession>
<dbReference type="Pfam" id="PF08240">
    <property type="entry name" value="ADH_N"/>
    <property type="match status" value="1"/>
</dbReference>
<evidence type="ECO:0000313" key="8">
    <source>
        <dbReference type="Proteomes" id="UP000242757"/>
    </source>
</evidence>
<dbReference type="InterPro" id="IPR036291">
    <property type="entry name" value="NAD(P)-bd_dom_sf"/>
</dbReference>
<comment type="similarity">
    <text evidence="2">Belongs to the zinc-containing alcohol dehydrogenase family.</text>
</comment>
<keyword evidence="3" id="KW-0479">Metal-binding</keyword>
<keyword evidence="4" id="KW-0862">Zinc</keyword>
<comment type="cofactor">
    <cofactor evidence="1">
        <name>Zn(2+)</name>
        <dbReference type="ChEBI" id="CHEBI:29105"/>
    </cofactor>
</comment>
<keyword evidence="8" id="KW-1185">Reference proteome</keyword>
<evidence type="ECO:0000256" key="2">
    <source>
        <dbReference type="ARBA" id="ARBA00008072"/>
    </source>
</evidence>
<dbReference type="InterPro" id="IPR013154">
    <property type="entry name" value="ADH-like_N"/>
</dbReference>
<dbReference type="SUPFAM" id="SSF50129">
    <property type="entry name" value="GroES-like"/>
    <property type="match status" value="1"/>
</dbReference>